<keyword evidence="1" id="KW-0175">Coiled coil</keyword>
<dbReference type="Proteomes" id="UP000198740">
    <property type="component" value="Unassembled WGS sequence"/>
</dbReference>
<dbReference type="InterPro" id="IPR058982">
    <property type="entry name" value="Beta-barrel_AprE"/>
</dbReference>
<evidence type="ECO:0000313" key="4">
    <source>
        <dbReference type="EMBL" id="SDR37981.1"/>
    </source>
</evidence>
<evidence type="ECO:0000313" key="5">
    <source>
        <dbReference type="Proteomes" id="UP000198740"/>
    </source>
</evidence>
<dbReference type="InterPro" id="IPR050739">
    <property type="entry name" value="MFP"/>
</dbReference>
<organism evidence="4 5">
    <name type="scientific">Pseudomonas grimontii</name>
    <dbReference type="NCBI Taxonomy" id="129847"/>
    <lineage>
        <taxon>Bacteria</taxon>
        <taxon>Pseudomonadati</taxon>
        <taxon>Pseudomonadota</taxon>
        <taxon>Gammaproteobacteria</taxon>
        <taxon>Pseudomonadales</taxon>
        <taxon>Pseudomonadaceae</taxon>
        <taxon>Pseudomonas</taxon>
    </lineage>
</organism>
<dbReference type="RefSeq" id="WP_244176411.1">
    <property type="nucleotide sequence ID" value="NZ_FNKM01000002.1"/>
</dbReference>
<keyword evidence="2" id="KW-1133">Transmembrane helix</keyword>
<comment type="caution">
    <text evidence="4">The sequence shown here is derived from an EMBL/GenBank/DDBJ whole genome shotgun (WGS) entry which is preliminary data.</text>
</comment>
<dbReference type="Pfam" id="PF26002">
    <property type="entry name" value="Beta-barrel_AprE"/>
    <property type="match status" value="1"/>
</dbReference>
<sequence>MLELGSVTPRSSLRPLVFGWLICLFFITALILLFTGTYARKEEITGHIQTRDIVRITSERSAHIKEVLVGAGEAVKKGQPLLQMLNNNPEIVSGQTHTTSSSASAERLEHLLADRLADEASARSTHDAQQQLLHLQREQLRASLQLNSTVQQSIQRRAYIALEQKQRHERLAEQQAISQADLNAATVHHESVLQDLATNELARTHAQQRLLELEQASLENEQALTRRLSELARQDHELREQLQNLHKNQEYVLLSPVDGVVDSVSVFSGSRADIGLPMIVLRIDQPSLHAPVVVLEVSPSAIGFAHVGSEVIVRIDAFPYARYGVIKGSIVHSTSSTYLNTTPIGTADPARNGQVYLVEVNLDFEGSRTQIQQGWLKDGMTLRASLSLERLNLMQWLFLPVLKGIERTPDPRSLPPTDGHSV</sequence>
<dbReference type="PRINTS" id="PR01490">
    <property type="entry name" value="RTXTOXIND"/>
</dbReference>
<reference evidence="4 5" key="1">
    <citation type="submission" date="2016-10" db="EMBL/GenBank/DDBJ databases">
        <authorList>
            <person name="Varghese N."/>
            <person name="Submissions S."/>
        </authorList>
    </citation>
    <scope>NUCLEOTIDE SEQUENCE [LARGE SCALE GENOMIC DNA]</scope>
    <source>
        <strain evidence="4 5">BS2976</strain>
    </source>
</reference>
<evidence type="ECO:0000256" key="1">
    <source>
        <dbReference type="SAM" id="Coils"/>
    </source>
</evidence>
<dbReference type="PANTHER" id="PTHR30386:SF28">
    <property type="entry name" value="EXPORTED PROTEIN"/>
    <property type="match status" value="1"/>
</dbReference>
<protein>
    <submittedName>
        <fullName evidence="4">Membrane fusion protein</fullName>
    </submittedName>
</protein>
<dbReference type="SUPFAM" id="SSF111369">
    <property type="entry name" value="HlyD-like secretion proteins"/>
    <property type="match status" value="1"/>
</dbReference>
<feature type="coiled-coil region" evidence="1">
    <location>
        <begin position="221"/>
        <end position="248"/>
    </location>
</feature>
<accession>A0ABY0TUW2</accession>
<dbReference type="PANTHER" id="PTHR30386">
    <property type="entry name" value="MEMBRANE FUSION SUBUNIT OF EMRAB-TOLC MULTIDRUG EFFLUX PUMP"/>
    <property type="match status" value="1"/>
</dbReference>
<keyword evidence="5" id="KW-1185">Reference proteome</keyword>
<dbReference type="EMBL" id="FNKM01000002">
    <property type="protein sequence ID" value="SDR37981.1"/>
    <property type="molecule type" value="Genomic_DNA"/>
</dbReference>
<feature type="domain" description="AprE-like beta-barrel" evidence="3">
    <location>
        <begin position="292"/>
        <end position="386"/>
    </location>
</feature>
<feature type="transmembrane region" description="Helical" evidence="2">
    <location>
        <begin position="17"/>
        <end position="39"/>
    </location>
</feature>
<gene>
    <name evidence="4" type="ORF">SAMN04490186_5816</name>
</gene>
<name>A0ABY0TUW2_9PSED</name>
<evidence type="ECO:0000259" key="3">
    <source>
        <dbReference type="Pfam" id="PF26002"/>
    </source>
</evidence>
<keyword evidence="2" id="KW-0812">Transmembrane</keyword>
<proteinExistence type="predicted"/>
<evidence type="ECO:0000256" key="2">
    <source>
        <dbReference type="SAM" id="Phobius"/>
    </source>
</evidence>
<keyword evidence="2" id="KW-0472">Membrane</keyword>